<dbReference type="GO" id="GO:0046872">
    <property type="term" value="F:metal ion binding"/>
    <property type="evidence" value="ECO:0007669"/>
    <property type="project" value="UniProtKB-KW"/>
</dbReference>
<evidence type="ECO:0000259" key="9">
    <source>
        <dbReference type="PROSITE" id="PS51085"/>
    </source>
</evidence>
<dbReference type="GO" id="GO:0050660">
    <property type="term" value="F:flavin adenine dinucleotide binding"/>
    <property type="evidence" value="ECO:0007669"/>
    <property type="project" value="TreeGrafter"/>
</dbReference>
<dbReference type="InterPro" id="IPR001041">
    <property type="entry name" value="2Fe-2S_ferredoxin-type"/>
</dbReference>
<comment type="cofactor">
    <cofactor evidence="1">
        <name>FAD</name>
        <dbReference type="ChEBI" id="CHEBI:57692"/>
    </cofactor>
</comment>
<dbReference type="Pfam" id="PF00175">
    <property type="entry name" value="NAD_binding_1"/>
    <property type="match status" value="1"/>
</dbReference>
<feature type="domain" description="2Fe-2S ferredoxin-type" evidence="9">
    <location>
        <begin position="259"/>
        <end position="350"/>
    </location>
</feature>
<dbReference type="Gene3D" id="3.40.50.80">
    <property type="entry name" value="Nucleotide-binding domain of ferredoxin-NADP reductase (FNR) module"/>
    <property type="match status" value="1"/>
</dbReference>
<keyword evidence="6" id="KW-0560">Oxidoreductase</keyword>
<dbReference type="InterPro" id="IPR017938">
    <property type="entry name" value="Riboflavin_synthase-like_b-brl"/>
</dbReference>
<evidence type="ECO:0000256" key="7">
    <source>
        <dbReference type="ARBA" id="ARBA00023004"/>
    </source>
</evidence>
<dbReference type="InterPro" id="IPR017927">
    <property type="entry name" value="FAD-bd_FR_type"/>
</dbReference>
<evidence type="ECO:0000256" key="5">
    <source>
        <dbReference type="ARBA" id="ARBA00022827"/>
    </source>
</evidence>
<dbReference type="Gene3D" id="3.10.20.30">
    <property type="match status" value="1"/>
</dbReference>
<dbReference type="InterPro" id="IPR008333">
    <property type="entry name" value="Cbr1-like_FAD-bd_dom"/>
</dbReference>
<proteinExistence type="predicted"/>
<name>A0A917CVX2_9GAMM</name>
<dbReference type="Pfam" id="PF00111">
    <property type="entry name" value="Fer2"/>
    <property type="match status" value="1"/>
</dbReference>
<keyword evidence="4" id="KW-0479">Metal-binding</keyword>
<dbReference type="Gene3D" id="2.40.30.10">
    <property type="entry name" value="Translation factors"/>
    <property type="match status" value="1"/>
</dbReference>
<evidence type="ECO:0000259" key="10">
    <source>
        <dbReference type="PROSITE" id="PS51384"/>
    </source>
</evidence>
<dbReference type="InterPro" id="IPR012675">
    <property type="entry name" value="Beta-grasp_dom_sf"/>
</dbReference>
<dbReference type="CDD" id="cd06214">
    <property type="entry name" value="PA_degradation_oxidoreductase_like"/>
    <property type="match status" value="1"/>
</dbReference>
<evidence type="ECO:0000256" key="8">
    <source>
        <dbReference type="ARBA" id="ARBA00023014"/>
    </source>
</evidence>
<dbReference type="PROSITE" id="PS00197">
    <property type="entry name" value="2FE2S_FER_1"/>
    <property type="match status" value="1"/>
</dbReference>
<dbReference type="Proteomes" id="UP000605253">
    <property type="component" value="Unassembled WGS sequence"/>
</dbReference>
<evidence type="ECO:0000256" key="2">
    <source>
        <dbReference type="ARBA" id="ARBA00022630"/>
    </source>
</evidence>
<dbReference type="InterPro" id="IPR036010">
    <property type="entry name" value="2Fe-2S_ferredoxin-like_sf"/>
</dbReference>
<organism evidence="11 12">
    <name type="scientific">Marinicella pacifica</name>
    <dbReference type="NCBI Taxonomy" id="1171543"/>
    <lineage>
        <taxon>Bacteria</taxon>
        <taxon>Pseudomonadati</taxon>
        <taxon>Pseudomonadota</taxon>
        <taxon>Gammaproteobacteria</taxon>
        <taxon>Lysobacterales</taxon>
        <taxon>Marinicellaceae</taxon>
        <taxon>Marinicella</taxon>
    </lineage>
</organism>
<accession>A0A917CVX2</accession>
<evidence type="ECO:0000256" key="4">
    <source>
        <dbReference type="ARBA" id="ARBA00022723"/>
    </source>
</evidence>
<reference evidence="11" key="1">
    <citation type="journal article" date="2014" name="Int. J. Syst. Evol. Microbiol.">
        <title>Complete genome sequence of Corynebacterium casei LMG S-19264T (=DSM 44701T), isolated from a smear-ripened cheese.</title>
        <authorList>
            <consortium name="US DOE Joint Genome Institute (JGI-PGF)"/>
            <person name="Walter F."/>
            <person name="Albersmeier A."/>
            <person name="Kalinowski J."/>
            <person name="Ruckert C."/>
        </authorList>
    </citation>
    <scope>NUCLEOTIDE SEQUENCE</scope>
    <source>
        <strain evidence="11">CGMCC 1.12181</strain>
    </source>
</reference>
<dbReference type="PANTHER" id="PTHR47354">
    <property type="entry name" value="NADH OXIDOREDUCTASE HCR"/>
    <property type="match status" value="1"/>
</dbReference>
<dbReference type="PRINTS" id="PR00410">
    <property type="entry name" value="PHEHYDRXLASE"/>
</dbReference>
<keyword evidence="8" id="KW-0411">Iron-sulfur</keyword>
<reference evidence="11" key="2">
    <citation type="submission" date="2020-09" db="EMBL/GenBank/DDBJ databases">
        <authorList>
            <person name="Sun Q."/>
            <person name="Zhou Y."/>
        </authorList>
    </citation>
    <scope>NUCLEOTIDE SEQUENCE</scope>
    <source>
        <strain evidence="11">CGMCC 1.12181</strain>
    </source>
</reference>
<dbReference type="InterPro" id="IPR050415">
    <property type="entry name" value="MRET"/>
</dbReference>
<dbReference type="InterPro" id="IPR039261">
    <property type="entry name" value="FNR_nucleotide-bd"/>
</dbReference>
<evidence type="ECO:0000256" key="6">
    <source>
        <dbReference type="ARBA" id="ARBA00023002"/>
    </source>
</evidence>
<sequence>MSEFHTLPIAAVSQQPNAVIWHFDIPAEWQSEYRHQPGQHLTFNQTIGDEQIRRSYSICSSTQHPNRVSVLIKHIHGGQFSSWAQQQKAGTEISVLPPTGRFILKPEEGQRYVGFAAGAGITPIMGMVYAALEQTESAEFILFYGNKTAGDVLLQDQIAALKDRYGQRFSVHYFLTQQQVDVAFNQGRFDNQKVKDIYRQILKPIDVSGYYVCGPGLMIDDLCACLESLGIEKSRIHNERFLSEGQAIKTDRNPARKDADVKVTMDGIEHQFNLKAGSEKTLLESAEDAGIVLPYSCRAGVCATCRCRLLDGEVDMINNYSLEEWETKAGYILSCQSLPRSKKIHISFDE</sequence>
<keyword evidence="3" id="KW-0001">2Fe-2S</keyword>
<evidence type="ECO:0000256" key="1">
    <source>
        <dbReference type="ARBA" id="ARBA00001974"/>
    </source>
</evidence>
<dbReference type="PROSITE" id="PS51085">
    <property type="entry name" value="2FE2S_FER_2"/>
    <property type="match status" value="1"/>
</dbReference>
<protein>
    <submittedName>
        <fullName evidence="11">Phenylacetic acid degradation protein</fullName>
    </submittedName>
</protein>
<dbReference type="InterPro" id="IPR006058">
    <property type="entry name" value="2Fe2S_fd_BS"/>
</dbReference>
<comment type="caution">
    <text evidence="11">The sequence shown here is derived from an EMBL/GenBank/DDBJ whole genome shotgun (WGS) entry which is preliminary data.</text>
</comment>
<keyword evidence="2" id="KW-0285">Flavoprotein</keyword>
<dbReference type="RefSeq" id="WP_188365687.1">
    <property type="nucleotide sequence ID" value="NZ_BAABJF010000006.1"/>
</dbReference>
<dbReference type="GO" id="GO:0051537">
    <property type="term" value="F:2 iron, 2 sulfur cluster binding"/>
    <property type="evidence" value="ECO:0007669"/>
    <property type="project" value="UniProtKB-KW"/>
</dbReference>
<gene>
    <name evidence="11" type="primary">paaE</name>
    <name evidence="11" type="ORF">GCM10011365_20860</name>
</gene>
<evidence type="ECO:0000313" key="11">
    <source>
        <dbReference type="EMBL" id="GGF99438.1"/>
    </source>
</evidence>
<keyword evidence="5" id="KW-0274">FAD</keyword>
<dbReference type="SUPFAM" id="SSF52343">
    <property type="entry name" value="Ferredoxin reductase-like, C-terminal NADP-linked domain"/>
    <property type="match status" value="1"/>
</dbReference>
<keyword evidence="12" id="KW-1185">Reference proteome</keyword>
<dbReference type="InterPro" id="IPR001433">
    <property type="entry name" value="OxRdtase_FAD/NAD-bd"/>
</dbReference>
<dbReference type="CDD" id="cd00207">
    <property type="entry name" value="fer2"/>
    <property type="match status" value="1"/>
</dbReference>
<dbReference type="PROSITE" id="PS51384">
    <property type="entry name" value="FAD_FR"/>
    <property type="match status" value="1"/>
</dbReference>
<evidence type="ECO:0000256" key="3">
    <source>
        <dbReference type="ARBA" id="ARBA00022714"/>
    </source>
</evidence>
<dbReference type="SUPFAM" id="SSF63380">
    <property type="entry name" value="Riboflavin synthase domain-like"/>
    <property type="match status" value="1"/>
</dbReference>
<evidence type="ECO:0000313" key="12">
    <source>
        <dbReference type="Proteomes" id="UP000605253"/>
    </source>
</evidence>
<feature type="domain" description="FAD-binding FR-type" evidence="10">
    <location>
        <begin position="2"/>
        <end position="105"/>
    </location>
</feature>
<dbReference type="SUPFAM" id="SSF54292">
    <property type="entry name" value="2Fe-2S ferredoxin-like"/>
    <property type="match status" value="1"/>
</dbReference>
<dbReference type="AlphaFoldDB" id="A0A917CVX2"/>
<dbReference type="GO" id="GO:0016491">
    <property type="term" value="F:oxidoreductase activity"/>
    <property type="evidence" value="ECO:0007669"/>
    <property type="project" value="UniProtKB-KW"/>
</dbReference>
<keyword evidence="7" id="KW-0408">Iron</keyword>
<dbReference type="EMBL" id="BMEO01000010">
    <property type="protein sequence ID" value="GGF99438.1"/>
    <property type="molecule type" value="Genomic_DNA"/>
</dbReference>
<dbReference type="PANTHER" id="PTHR47354:SF8">
    <property type="entry name" value="1,2-PHENYLACETYL-COA EPOXIDASE, SUBUNIT E"/>
    <property type="match status" value="1"/>
</dbReference>
<dbReference type="Pfam" id="PF00970">
    <property type="entry name" value="FAD_binding_6"/>
    <property type="match status" value="1"/>
</dbReference>